<dbReference type="GO" id="GO:0005524">
    <property type="term" value="F:ATP binding"/>
    <property type="evidence" value="ECO:0007669"/>
    <property type="project" value="UniProtKB-UniRule"/>
</dbReference>
<feature type="non-terminal residue" evidence="7">
    <location>
        <position position="1"/>
    </location>
</feature>
<dbReference type="SUPFAM" id="SSF52540">
    <property type="entry name" value="P-loop containing nucleoside triphosphate hydrolases"/>
    <property type="match status" value="1"/>
</dbReference>
<dbReference type="Proteomes" id="UP000591131">
    <property type="component" value="Unassembled WGS sequence"/>
</dbReference>
<evidence type="ECO:0000313" key="7">
    <source>
        <dbReference type="EMBL" id="KAF4648264.1"/>
    </source>
</evidence>
<name>A0A7J6KMV9_PERCH</name>
<dbReference type="EC" id="3.6.4.13" evidence="5"/>
<keyword evidence="2 5" id="KW-0378">Hydrolase</keyword>
<comment type="domain">
    <text evidence="5">The Q motif is unique to and characteristic of the DEAD box family of RNA helicases and controls ATP binding and hydrolysis.</text>
</comment>
<keyword evidence="5 7" id="KW-0347">Helicase</keyword>
<sequence>MPPHVLPYAEDLLEYLEPKACREFQRAALCRSDTTDPTENALLTHIKHAVCVLPVEVNGDIPWGLQTLLEGEKFQQCIVFCSSVELVKVIGDYLRQRQVMLGSNCKIMESSQDHSFEDRNAAMRVLRSTEHAVVVATDEVFARGVDGQKVDLVINVGLPEAKETYLHRSGRCGRFGRAGTCISLLEDKEELDEVR</sequence>
<comment type="caution">
    <text evidence="7">The sequence shown here is derived from an EMBL/GenBank/DDBJ whole genome shotgun (WGS) entry which is preliminary data.</text>
</comment>
<keyword evidence="3 5" id="KW-0067">ATP-binding</keyword>
<feature type="domain" description="Helicase C-terminal" evidence="6">
    <location>
        <begin position="64"/>
        <end position="195"/>
    </location>
</feature>
<evidence type="ECO:0000259" key="6">
    <source>
        <dbReference type="PROSITE" id="PS51194"/>
    </source>
</evidence>
<proteinExistence type="inferred from homology"/>
<dbReference type="CDD" id="cd18787">
    <property type="entry name" value="SF2_C_DEAD"/>
    <property type="match status" value="1"/>
</dbReference>
<dbReference type="Gene3D" id="3.40.50.300">
    <property type="entry name" value="P-loop containing nucleotide triphosphate hydrolases"/>
    <property type="match status" value="1"/>
</dbReference>
<evidence type="ECO:0000256" key="4">
    <source>
        <dbReference type="ARBA" id="ARBA00022884"/>
    </source>
</evidence>
<comment type="similarity">
    <text evidence="5">Belongs to the DEAD box helicase family.</text>
</comment>
<evidence type="ECO:0000313" key="8">
    <source>
        <dbReference type="Proteomes" id="UP000591131"/>
    </source>
</evidence>
<dbReference type="Pfam" id="PF00271">
    <property type="entry name" value="Helicase_C"/>
    <property type="match status" value="1"/>
</dbReference>
<protein>
    <recommendedName>
        <fullName evidence="5">ATP-dependent RNA helicase</fullName>
        <ecNumber evidence="5">3.6.4.13</ecNumber>
    </recommendedName>
</protein>
<comment type="function">
    <text evidence="5">RNA helicase.</text>
</comment>
<keyword evidence="8" id="KW-1185">Reference proteome</keyword>
<organism evidence="7 8">
    <name type="scientific">Perkinsus chesapeaki</name>
    <name type="common">Clam parasite</name>
    <name type="synonym">Perkinsus andrewsi</name>
    <dbReference type="NCBI Taxonomy" id="330153"/>
    <lineage>
        <taxon>Eukaryota</taxon>
        <taxon>Sar</taxon>
        <taxon>Alveolata</taxon>
        <taxon>Perkinsozoa</taxon>
        <taxon>Perkinsea</taxon>
        <taxon>Perkinsida</taxon>
        <taxon>Perkinsidae</taxon>
        <taxon>Perkinsus</taxon>
    </lineage>
</organism>
<dbReference type="SMART" id="SM00490">
    <property type="entry name" value="HELICc"/>
    <property type="match status" value="1"/>
</dbReference>
<evidence type="ECO:0000256" key="2">
    <source>
        <dbReference type="ARBA" id="ARBA00022801"/>
    </source>
</evidence>
<comment type="catalytic activity">
    <reaction evidence="5">
        <text>ATP + H2O = ADP + phosphate + H(+)</text>
        <dbReference type="Rhea" id="RHEA:13065"/>
        <dbReference type="ChEBI" id="CHEBI:15377"/>
        <dbReference type="ChEBI" id="CHEBI:15378"/>
        <dbReference type="ChEBI" id="CHEBI:30616"/>
        <dbReference type="ChEBI" id="CHEBI:43474"/>
        <dbReference type="ChEBI" id="CHEBI:456216"/>
        <dbReference type="EC" id="3.6.4.13"/>
    </reaction>
</comment>
<reference evidence="7 8" key="1">
    <citation type="submission" date="2020-04" db="EMBL/GenBank/DDBJ databases">
        <title>Perkinsus chesapeaki whole genome sequence.</title>
        <authorList>
            <person name="Bogema D.R."/>
        </authorList>
    </citation>
    <scope>NUCLEOTIDE SEQUENCE [LARGE SCALE GENOMIC DNA]</scope>
    <source>
        <strain evidence="7">ATCC PRA-425</strain>
    </source>
</reference>
<evidence type="ECO:0000256" key="5">
    <source>
        <dbReference type="RuleBase" id="RU365068"/>
    </source>
</evidence>
<dbReference type="AlphaFoldDB" id="A0A7J6KMV9"/>
<keyword evidence="1 5" id="KW-0547">Nucleotide-binding</keyword>
<dbReference type="GO" id="GO:0003724">
    <property type="term" value="F:RNA helicase activity"/>
    <property type="evidence" value="ECO:0007669"/>
    <property type="project" value="UniProtKB-EC"/>
</dbReference>
<evidence type="ECO:0000256" key="1">
    <source>
        <dbReference type="ARBA" id="ARBA00022741"/>
    </source>
</evidence>
<evidence type="ECO:0000256" key="3">
    <source>
        <dbReference type="ARBA" id="ARBA00022840"/>
    </source>
</evidence>
<dbReference type="PANTHER" id="PTHR24031">
    <property type="entry name" value="RNA HELICASE"/>
    <property type="match status" value="1"/>
</dbReference>
<dbReference type="PROSITE" id="PS51194">
    <property type="entry name" value="HELICASE_CTER"/>
    <property type="match status" value="1"/>
</dbReference>
<gene>
    <name evidence="7" type="primary">DDX6_1</name>
    <name evidence="7" type="ORF">FOL47_003504</name>
</gene>
<dbReference type="OrthoDB" id="434041at2759"/>
<keyword evidence="4 5" id="KW-0694">RNA-binding</keyword>
<accession>A0A7J6KMV9</accession>
<dbReference type="GO" id="GO:0016787">
    <property type="term" value="F:hydrolase activity"/>
    <property type="evidence" value="ECO:0007669"/>
    <property type="project" value="UniProtKB-KW"/>
</dbReference>
<dbReference type="GO" id="GO:0003723">
    <property type="term" value="F:RNA binding"/>
    <property type="evidence" value="ECO:0007669"/>
    <property type="project" value="UniProtKB-UniRule"/>
</dbReference>
<dbReference type="InterPro" id="IPR027417">
    <property type="entry name" value="P-loop_NTPase"/>
</dbReference>
<dbReference type="InterPro" id="IPR001650">
    <property type="entry name" value="Helicase_C-like"/>
</dbReference>
<dbReference type="EMBL" id="JAAPAO010002090">
    <property type="protein sequence ID" value="KAF4648264.1"/>
    <property type="molecule type" value="Genomic_DNA"/>
</dbReference>